<dbReference type="STRING" id="927665.HMPREF1535_01801"/>
<dbReference type="GO" id="GO:0006780">
    <property type="term" value="P:uroporphyrinogen III biosynthetic process"/>
    <property type="evidence" value="ECO:0007669"/>
    <property type="project" value="InterPro"/>
</dbReference>
<reference evidence="2 3" key="1">
    <citation type="submission" date="2013-04" db="EMBL/GenBank/DDBJ databases">
        <title>The Genome Sequence of Parabacteroides goldsteinii DSM 19448.</title>
        <authorList>
            <consortium name="The Broad Institute Genomics Platform"/>
            <person name="Earl A."/>
            <person name="Ward D."/>
            <person name="Feldgarden M."/>
            <person name="Gevers D."/>
            <person name="Martens E."/>
            <person name="Sakamoto M."/>
            <person name="Benno Y."/>
            <person name="Song Y."/>
            <person name="Liu C."/>
            <person name="Lee J."/>
            <person name="Bolanos M."/>
            <person name="Vaisanen M.L."/>
            <person name="Finegold S.M."/>
            <person name="Walker B."/>
            <person name="Young S."/>
            <person name="Zeng Q."/>
            <person name="Gargeya S."/>
            <person name="Fitzgerald M."/>
            <person name="Haas B."/>
            <person name="Abouelleil A."/>
            <person name="Allen A.W."/>
            <person name="Alvarado L."/>
            <person name="Arachchi H.M."/>
            <person name="Berlin A.M."/>
            <person name="Chapman S.B."/>
            <person name="Gainer-Dewar J."/>
            <person name="Goldberg J."/>
            <person name="Griggs A."/>
            <person name="Gujja S."/>
            <person name="Hansen M."/>
            <person name="Howarth C."/>
            <person name="Imamovic A."/>
            <person name="Ireland A."/>
            <person name="Larimer J."/>
            <person name="McCowan C."/>
            <person name="Murphy C."/>
            <person name="Pearson M."/>
            <person name="Poon T.W."/>
            <person name="Priest M."/>
            <person name="Roberts A."/>
            <person name="Saif S."/>
            <person name="Shea T."/>
            <person name="Sisk P."/>
            <person name="Sykes S."/>
            <person name="Wortman J."/>
            <person name="Nusbaum C."/>
            <person name="Birren B."/>
        </authorList>
    </citation>
    <scope>NUCLEOTIDE SEQUENCE [LARGE SCALE GENOMIC DNA]</scope>
    <source>
        <strain evidence="2 3">DSM 19448</strain>
    </source>
</reference>
<proteinExistence type="predicted"/>
<evidence type="ECO:0000313" key="3">
    <source>
        <dbReference type="Proteomes" id="UP000033047"/>
    </source>
</evidence>
<dbReference type="PANTHER" id="PTHR12390">
    <property type="entry name" value="UROPORPHYRINOGEN III SYNTHASE"/>
    <property type="match status" value="1"/>
</dbReference>
<accession>A0A0F5JHF4</accession>
<sequence>MALNIKKLLVSQPKPASEKSPYFDIAEKYGVEIDFRPFIKVEALSSKEFRQQRISILDYTAVIFTARTAIDHFFHLCEELRVAIPETMKYFCMTEAVAVYLQKYIVYRKRKIFFSQTGKPEDLVTVIGKHAKEKYLVPVSDVHKDDLLAMLEAKKINYTKAVMYRTVSNEFAKDEKFDYDMLVFFSPSGISSLLKNFPNFKQEDIKIGCFGPTTAKAVKDAGLRLDVEAPTPEAPSMTAALDLYLKKELGGNKKNGK</sequence>
<dbReference type="InterPro" id="IPR036108">
    <property type="entry name" value="4pyrrol_syn_uPrphyn_synt_sf"/>
</dbReference>
<dbReference type="SUPFAM" id="SSF69618">
    <property type="entry name" value="HemD-like"/>
    <property type="match status" value="1"/>
</dbReference>
<dbReference type="PATRIC" id="fig|927665.4.peg.1840"/>
<dbReference type="PANTHER" id="PTHR12390:SF0">
    <property type="entry name" value="UROPORPHYRINOGEN-III SYNTHASE"/>
    <property type="match status" value="1"/>
</dbReference>
<dbReference type="InterPro" id="IPR039793">
    <property type="entry name" value="UROS/Hem4"/>
</dbReference>
<dbReference type="HOGENOM" id="CLU_076006_0_0_10"/>
<dbReference type="InterPro" id="IPR003754">
    <property type="entry name" value="4pyrrol_synth_uPrphyn_synth"/>
</dbReference>
<comment type="caution">
    <text evidence="2">The sequence shown here is derived from an EMBL/GenBank/DDBJ whole genome shotgun (WGS) entry which is preliminary data.</text>
</comment>
<dbReference type="EMBL" id="AQHV01000010">
    <property type="protein sequence ID" value="KKB57149.1"/>
    <property type="molecule type" value="Genomic_DNA"/>
</dbReference>
<evidence type="ECO:0000259" key="1">
    <source>
        <dbReference type="Pfam" id="PF02602"/>
    </source>
</evidence>
<evidence type="ECO:0000313" key="2">
    <source>
        <dbReference type="EMBL" id="KKB57149.1"/>
    </source>
</evidence>
<dbReference type="GO" id="GO:0004852">
    <property type="term" value="F:uroporphyrinogen-III synthase activity"/>
    <property type="evidence" value="ECO:0007669"/>
    <property type="project" value="InterPro"/>
</dbReference>
<dbReference type="GO" id="GO:0005829">
    <property type="term" value="C:cytosol"/>
    <property type="evidence" value="ECO:0007669"/>
    <property type="project" value="TreeGrafter"/>
</dbReference>
<dbReference type="Proteomes" id="UP000033047">
    <property type="component" value="Unassembled WGS sequence"/>
</dbReference>
<protein>
    <recommendedName>
        <fullName evidence="1">Tetrapyrrole biosynthesis uroporphyrinogen III synthase domain-containing protein</fullName>
    </recommendedName>
</protein>
<dbReference type="CDD" id="cd06578">
    <property type="entry name" value="HemD"/>
    <property type="match status" value="1"/>
</dbReference>
<dbReference type="Gene3D" id="3.40.50.10090">
    <property type="match status" value="2"/>
</dbReference>
<dbReference type="AlphaFoldDB" id="A0A0F5JHF4"/>
<name>A0A0F5JHF4_9BACT</name>
<dbReference type="Pfam" id="PF02602">
    <property type="entry name" value="HEM4"/>
    <property type="match status" value="1"/>
</dbReference>
<gene>
    <name evidence="2" type="ORF">HMPREF1535_01801</name>
</gene>
<organism evidence="2 3">
    <name type="scientific">Parabacteroides goldsteinii DSM 19448 = WAL 12034</name>
    <dbReference type="NCBI Taxonomy" id="927665"/>
    <lineage>
        <taxon>Bacteria</taxon>
        <taxon>Pseudomonadati</taxon>
        <taxon>Bacteroidota</taxon>
        <taxon>Bacteroidia</taxon>
        <taxon>Bacteroidales</taxon>
        <taxon>Tannerellaceae</taxon>
        <taxon>Parabacteroides</taxon>
    </lineage>
</organism>
<feature type="domain" description="Tetrapyrrole biosynthesis uroporphyrinogen III synthase" evidence="1">
    <location>
        <begin position="26"/>
        <end position="238"/>
    </location>
</feature>